<evidence type="ECO:0000259" key="3">
    <source>
        <dbReference type="Pfam" id="PF00884"/>
    </source>
</evidence>
<dbReference type="Proteomes" id="UP000263014">
    <property type="component" value="Unassembled WGS sequence"/>
</dbReference>
<dbReference type="CDD" id="cd16152">
    <property type="entry name" value="sulfatase_like"/>
    <property type="match status" value="1"/>
</dbReference>
<evidence type="ECO:0000313" key="5">
    <source>
        <dbReference type="Proteomes" id="UP000263014"/>
    </source>
</evidence>
<dbReference type="PANTHER" id="PTHR43751:SF3">
    <property type="entry name" value="SULFATASE N-TERMINAL DOMAIN-CONTAINING PROTEIN"/>
    <property type="match status" value="1"/>
</dbReference>
<sequence length="458" mass="51721">MKKPNIIFYFTDQQRWDTIGCYGQKLPITPNLDRLAQEGVVFEEAYTAQPVCGPCRALFQSGKYPTELECWRNNQALPPDVKTVADYLTEAGYQTAYVGKWHLASGGNRFGEGEDDYKTKPVPLERRGGYRGFWRASDVLEFTSHGYGGYVYDENNKRHDFDGYRVDCITDYALEFLDQYDNKEPFFMTISHIEPHHQNDREHYEGPEGSKQRFADFELPEDLKLPGSNAAEEYADYLGCCKSLDDNLGRLVEKCRELGIYENTIFVYASDHGSHFKTRNRDSHLNGYDDYKRSCHSACLHVPLIIAGPGWRGGKRIEDLVSTASLPKTWLAMAGIDVGTSMTGENLAEIAGGTAKTRSNEIFAQISESRVGRCIRTPEYLYSVYAPGKDGKTYPGSDIYQDDFLYDLKADPFELNNLAGDARYAVVREDLAARLKKAMVQAGEMEPVILEAGEKIKS</sequence>
<dbReference type="EMBL" id="QSON01000014">
    <property type="protein sequence ID" value="RGI99130.1"/>
    <property type="molecule type" value="Genomic_DNA"/>
</dbReference>
<evidence type="ECO:0000313" key="4">
    <source>
        <dbReference type="EMBL" id="RGI99130.1"/>
    </source>
</evidence>
<dbReference type="InterPro" id="IPR024607">
    <property type="entry name" value="Sulfatase_CS"/>
</dbReference>
<dbReference type="PANTHER" id="PTHR43751">
    <property type="entry name" value="SULFATASE"/>
    <property type="match status" value="1"/>
</dbReference>
<dbReference type="Pfam" id="PF00884">
    <property type="entry name" value="Sulfatase"/>
    <property type="match status" value="1"/>
</dbReference>
<dbReference type="SUPFAM" id="SSF53649">
    <property type="entry name" value="Alkaline phosphatase-like"/>
    <property type="match status" value="1"/>
</dbReference>
<accession>A0A374P0W1</accession>
<reference evidence="4 5" key="1">
    <citation type="submission" date="2018-08" db="EMBL/GenBank/DDBJ databases">
        <title>A genome reference for cultivated species of the human gut microbiota.</title>
        <authorList>
            <person name="Zou Y."/>
            <person name="Xue W."/>
            <person name="Luo G."/>
        </authorList>
    </citation>
    <scope>NUCLEOTIDE SEQUENCE [LARGE SCALE GENOMIC DNA]</scope>
    <source>
        <strain evidence="4 5">TM09-12</strain>
    </source>
</reference>
<dbReference type="AlphaFoldDB" id="A0A374P0W1"/>
<gene>
    <name evidence="4" type="ORF">DXD79_24025</name>
</gene>
<dbReference type="PROSITE" id="PS00149">
    <property type="entry name" value="SULFATASE_2"/>
    <property type="match status" value="1"/>
</dbReference>
<dbReference type="RefSeq" id="WP_117631436.1">
    <property type="nucleotide sequence ID" value="NZ_QSON01000014.1"/>
</dbReference>
<comment type="caution">
    <text evidence="4">The sequence shown here is derived from an EMBL/GenBank/DDBJ whole genome shotgun (WGS) entry which is preliminary data.</text>
</comment>
<dbReference type="InterPro" id="IPR000917">
    <property type="entry name" value="Sulfatase_N"/>
</dbReference>
<name>A0A374P0W1_9FIRM</name>
<dbReference type="InterPro" id="IPR017850">
    <property type="entry name" value="Alkaline_phosphatase_core_sf"/>
</dbReference>
<dbReference type="InterPro" id="IPR052701">
    <property type="entry name" value="GAG_Ulvan_Degrading_Sulfatases"/>
</dbReference>
<keyword evidence="2" id="KW-0378">Hydrolase</keyword>
<evidence type="ECO:0000256" key="2">
    <source>
        <dbReference type="ARBA" id="ARBA00022801"/>
    </source>
</evidence>
<protein>
    <submittedName>
        <fullName evidence="4">Arylsulfatase</fullName>
    </submittedName>
</protein>
<comment type="similarity">
    <text evidence="1">Belongs to the sulfatase family.</text>
</comment>
<feature type="domain" description="Sulfatase N-terminal" evidence="3">
    <location>
        <begin position="4"/>
        <end position="336"/>
    </location>
</feature>
<dbReference type="GO" id="GO:0016787">
    <property type="term" value="F:hydrolase activity"/>
    <property type="evidence" value="ECO:0007669"/>
    <property type="project" value="UniProtKB-KW"/>
</dbReference>
<organism evidence="4 5">
    <name type="scientific">Hungatella hathewayi</name>
    <dbReference type="NCBI Taxonomy" id="154046"/>
    <lineage>
        <taxon>Bacteria</taxon>
        <taxon>Bacillati</taxon>
        <taxon>Bacillota</taxon>
        <taxon>Clostridia</taxon>
        <taxon>Lachnospirales</taxon>
        <taxon>Lachnospiraceae</taxon>
        <taxon>Hungatella</taxon>
    </lineage>
</organism>
<evidence type="ECO:0000256" key="1">
    <source>
        <dbReference type="ARBA" id="ARBA00008779"/>
    </source>
</evidence>
<dbReference type="Gene3D" id="3.40.720.10">
    <property type="entry name" value="Alkaline Phosphatase, subunit A"/>
    <property type="match status" value="1"/>
</dbReference>
<proteinExistence type="inferred from homology"/>